<sequence>MIKNSLKGLLNVKYGIVLLVVLETFALRYYYNSYHSLKTEVAQLKLDPQEKAKAETKALVAQVSKLVVLPTGEEPVVATVTDKEKLKDQPVFEKAENGDKILIYGNAKKAYIYSPSKNVVVDVIPVNIGETAITIPGVDEKNPLRLALYNGTKSAGLTVELEKRIVEKKVLGLSVTAKANASSTTYQKTQIIDLTGKKAEQVAALAKLLDGEVATESSEIRPNADVLVVIGENFK</sequence>
<dbReference type="STRING" id="1618404.UW35_C0028G0026"/>
<dbReference type="InterPro" id="IPR027381">
    <property type="entry name" value="LytR/CpsA/Psr_C"/>
</dbReference>
<dbReference type="Proteomes" id="UP000033861">
    <property type="component" value="Unassembled WGS sequence"/>
</dbReference>
<dbReference type="Gene3D" id="3.30.70.2390">
    <property type="match status" value="1"/>
</dbReference>
<reference evidence="2 3" key="1">
    <citation type="journal article" date="2015" name="Nature">
        <title>rRNA introns, odd ribosomes, and small enigmatic genomes across a large radiation of phyla.</title>
        <authorList>
            <person name="Brown C.T."/>
            <person name="Hug L.A."/>
            <person name="Thomas B.C."/>
            <person name="Sharon I."/>
            <person name="Castelle C.J."/>
            <person name="Singh A."/>
            <person name="Wilkins M.J."/>
            <person name="Williams K.H."/>
            <person name="Banfield J.F."/>
        </authorList>
    </citation>
    <scope>NUCLEOTIDE SEQUENCE [LARGE SCALE GENOMIC DNA]</scope>
</reference>
<dbReference type="EMBL" id="LCHZ01000028">
    <property type="protein sequence ID" value="KKT45897.1"/>
    <property type="molecule type" value="Genomic_DNA"/>
</dbReference>
<protein>
    <recommendedName>
        <fullName evidence="1">LytR/CpsA/Psr regulator C-terminal domain-containing protein</fullName>
    </recommendedName>
</protein>
<evidence type="ECO:0000259" key="1">
    <source>
        <dbReference type="Pfam" id="PF13399"/>
    </source>
</evidence>
<proteinExistence type="predicted"/>
<evidence type="ECO:0000313" key="3">
    <source>
        <dbReference type="Proteomes" id="UP000033861"/>
    </source>
</evidence>
<dbReference type="Pfam" id="PF13399">
    <property type="entry name" value="LytR_C"/>
    <property type="match status" value="1"/>
</dbReference>
<evidence type="ECO:0000313" key="2">
    <source>
        <dbReference type="EMBL" id="KKT45897.1"/>
    </source>
</evidence>
<dbReference type="AlphaFoldDB" id="A0A0G1JPK3"/>
<comment type="caution">
    <text evidence="2">The sequence shown here is derived from an EMBL/GenBank/DDBJ whole genome shotgun (WGS) entry which is preliminary data.</text>
</comment>
<organism evidence="2 3">
    <name type="scientific">Candidatus Collierbacteria bacterium GW2011_GWF2_44_15</name>
    <dbReference type="NCBI Taxonomy" id="1618404"/>
    <lineage>
        <taxon>Bacteria</taxon>
        <taxon>Candidatus Collieribacteriota</taxon>
    </lineage>
</organism>
<gene>
    <name evidence="2" type="ORF">UW35_C0028G0026</name>
</gene>
<feature type="domain" description="LytR/CpsA/Psr regulator C-terminal" evidence="1">
    <location>
        <begin position="145"/>
        <end position="234"/>
    </location>
</feature>
<accession>A0A0G1JPK3</accession>
<name>A0A0G1JPK3_9BACT</name>